<proteinExistence type="predicted"/>
<dbReference type="Proteomes" id="UP001227268">
    <property type="component" value="Unassembled WGS sequence"/>
</dbReference>
<name>A0ACC2VE58_9TREE</name>
<sequence length="463" mass="52187">MYAELRNEVRILHKEKTLAEEKTNDIDDRHHNELDNLKNTIADRERRLRVSEEENKALQENAKETESNLCQALETERKERMSVESKMKETDSQHLLEKLSRRARKALRRQQRGSAETGSASEATQPDSRDGRHKSKLGAATCSQSEAVHIWAGRIPTLPNEIHTMIAGFLSGVNAFGSLASYNVISRSIHQVTVETLYETVILDSGRQLDGISKPTTLATDKEAPRSQYRAFLPKLCASFTWGMVLATSSDEPDLTSAEVPLRHLEIIHSVYSPVFHHLLRSLRLRFLKGESEKFGYARPLDAITSVDLGPMGWFLHDSVPRHILQHFEAVNKAVKGFWNDIPYTRRRPRSLQEQKRRPMFRVTATVVDDVQIELTIVPTQGHNGATFTADVLCRNKYGQPIQPLVPGPMKHLLNYPIMVRPPPSPEAVSTGAGLEGASWQCDEEVRLFSPNNTLHAPPGCNM</sequence>
<reference evidence="1" key="1">
    <citation type="submission" date="2023-04" db="EMBL/GenBank/DDBJ databases">
        <title>Draft Genome sequencing of Naganishia species isolated from polar environments using Oxford Nanopore Technology.</title>
        <authorList>
            <person name="Leo P."/>
            <person name="Venkateswaran K."/>
        </authorList>
    </citation>
    <scope>NUCLEOTIDE SEQUENCE</scope>
    <source>
        <strain evidence="1">MNA-CCFEE 5423</strain>
    </source>
</reference>
<evidence type="ECO:0000313" key="1">
    <source>
        <dbReference type="EMBL" id="KAJ9097259.1"/>
    </source>
</evidence>
<protein>
    <submittedName>
        <fullName evidence="1">Uncharacterized protein</fullName>
    </submittedName>
</protein>
<dbReference type="EMBL" id="JASBWT010000017">
    <property type="protein sequence ID" value="KAJ9097259.1"/>
    <property type="molecule type" value="Genomic_DNA"/>
</dbReference>
<comment type="caution">
    <text evidence="1">The sequence shown here is derived from an EMBL/GenBank/DDBJ whole genome shotgun (WGS) entry which is preliminary data.</text>
</comment>
<organism evidence="1 2">
    <name type="scientific">Naganishia friedmannii</name>
    <dbReference type="NCBI Taxonomy" id="89922"/>
    <lineage>
        <taxon>Eukaryota</taxon>
        <taxon>Fungi</taxon>
        <taxon>Dikarya</taxon>
        <taxon>Basidiomycota</taxon>
        <taxon>Agaricomycotina</taxon>
        <taxon>Tremellomycetes</taxon>
        <taxon>Filobasidiales</taxon>
        <taxon>Filobasidiaceae</taxon>
        <taxon>Naganishia</taxon>
    </lineage>
</organism>
<accession>A0ACC2VE58</accession>
<keyword evidence="2" id="KW-1185">Reference proteome</keyword>
<evidence type="ECO:0000313" key="2">
    <source>
        <dbReference type="Proteomes" id="UP001227268"/>
    </source>
</evidence>
<gene>
    <name evidence="1" type="ORF">QFC21_004928</name>
</gene>